<feature type="domain" description="Methylmalonyl-CoA mutase alpha/beta chain catalytic" evidence="8">
    <location>
        <begin position="183"/>
        <end position="464"/>
    </location>
</feature>
<dbReference type="PANTHER" id="PTHR48101:SF4">
    <property type="entry name" value="METHYLMALONYL-COA MUTASE, MITOCHONDRIAL"/>
    <property type="match status" value="1"/>
</dbReference>
<dbReference type="Gene3D" id="3.20.20.240">
    <property type="entry name" value="Methylmalonyl-CoA mutase"/>
    <property type="match status" value="2"/>
</dbReference>
<evidence type="ECO:0000256" key="2">
    <source>
        <dbReference type="ARBA" id="ARBA00008465"/>
    </source>
</evidence>
<reference evidence="9 10" key="1">
    <citation type="submission" date="2018-09" db="EMBL/GenBank/DDBJ databases">
        <title>YIM 75507 draft genome.</title>
        <authorList>
            <person name="Tang S."/>
            <person name="Feng Y."/>
        </authorList>
    </citation>
    <scope>NUCLEOTIDE SEQUENCE [LARGE SCALE GENOMIC DNA]</scope>
    <source>
        <strain evidence="9 10">YIM 75507</strain>
    </source>
</reference>
<dbReference type="Pfam" id="PF01642">
    <property type="entry name" value="MM_CoA_mutase"/>
    <property type="match status" value="1"/>
</dbReference>
<dbReference type="OrthoDB" id="9762378at2"/>
<proteinExistence type="inferred from homology"/>
<dbReference type="AlphaFoldDB" id="A0A3A4AQL1"/>
<evidence type="ECO:0000256" key="7">
    <source>
        <dbReference type="ARBA" id="ARBA00023285"/>
    </source>
</evidence>
<dbReference type="GO" id="GO:0005737">
    <property type="term" value="C:cytoplasm"/>
    <property type="evidence" value="ECO:0007669"/>
    <property type="project" value="TreeGrafter"/>
</dbReference>
<dbReference type="RefSeq" id="WP_119927334.1">
    <property type="nucleotide sequence ID" value="NZ_QZEY01000005.1"/>
</dbReference>
<dbReference type="PROSITE" id="PS00544">
    <property type="entry name" value="METMALONYL_COA_MUTASE"/>
    <property type="match status" value="1"/>
</dbReference>
<evidence type="ECO:0000256" key="5">
    <source>
        <dbReference type="ARBA" id="ARBA00022628"/>
    </source>
</evidence>
<dbReference type="GO" id="GO:0004494">
    <property type="term" value="F:methylmalonyl-CoA mutase activity"/>
    <property type="evidence" value="ECO:0007669"/>
    <property type="project" value="UniProtKB-EC"/>
</dbReference>
<name>A0A3A4AQL1_9ACTN</name>
<evidence type="ECO:0000313" key="9">
    <source>
        <dbReference type="EMBL" id="RJL32016.1"/>
    </source>
</evidence>
<evidence type="ECO:0000256" key="1">
    <source>
        <dbReference type="ARBA" id="ARBA00001922"/>
    </source>
</evidence>
<evidence type="ECO:0000256" key="6">
    <source>
        <dbReference type="ARBA" id="ARBA00023235"/>
    </source>
</evidence>
<protein>
    <recommendedName>
        <fullName evidence="4">methylmalonyl-CoA mutase</fullName>
        <ecNumber evidence="4">5.4.99.2</ecNumber>
    </recommendedName>
</protein>
<keyword evidence="6" id="KW-0413">Isomerase</keyword>
<dbReference type="GO" id="GO:0031419">
    <property type="term" value="F:cobalamin binding"/>
    <property type="evidence" value="ECO:0007669"/>
    <property type="project" value="UniProtKB-KW"/>
</dbReference>
<comment type="caution">
    <text evidence="9">The sequence shown here is derived from an EMBL/GenBank/DDBJ whole genome shotgun (WGS) entry which is preliminary data.</text>
</comment>
<sequence>MTVPPDRLELAASFPETDRDRWRELALGVLRKAGAEVEGRAVEEVLGSETPDGVPISPLYDADDAGDLAARAGVPGLPPYTRGGRAGGGVLGGWDVRQRHDVPSNAALLTDLENGVTSLWLVLGDGAIPLGSLDDVLRGVRLDLAPVALDPGPYGGAAAEAFLRLRPSAGNLGLSCADDRLGELARRCAADFPGVRAAVIDGLAYHGMGGGDAQELGCALAEGVAALRTLTDAGLDVADAFRAVEFRYAATADQFVTIAKFRAARRLWARVGEVCGVPEAAQVQHAVTSPAMMTRRDPWVNMLRTTLACFGAGVGGADAVTVLPFDLRLGLPDDFARRIARNTQSLLMEESNVARVIDPAGGSWYVERLTDDLAHAAWEWFTEIERAGGLPKASGLVRERLAATWERRREDIAHRRAPITGVSEFPNLEERLPQRRPAAREPEGVHYAQEFEELRDLADAQAVRPRVYLATLGPLAAHTARAGFAGNLFRAGGIETVAGPPEEFASSGCAVACLCSSDRLYAEGAAGAARALKEAGAAKVWLAGRPGDYEGVDDYVYAGCDAVSVIRTTLSDLGAK</sequence>
<dbReference type="EMBL" id="QZEY01000005">
    <property type="protein sequence ID" value="RJL32016.1"/>
    <property type="molecule type" value="Genomic_DNA"/>
</dbReference>
<keyword evidence="7" id="KW-0170">Cobalt</keyword>
<evidence type="ECO:0000259" key="8">
    <source>
        <dbReference type="Pfam" id="PF01642"/>
    </source>
</evidence>
<dbReference type="GO" id="GO:0019678">
    <property type="term" value="P:propionate metabolic process, methylmalonyl pathway"/>
    <property type="evidence" value="ECO:0007669"/>
    <property type="project" value="TreeGrafter"/>
</dbReference>
<organism evidence="9 10">
    <name type="scientific">Bailinhaonella thermotolerans</name>
    <dbReference type="NCBI Taxonomy" id="1070861"/>
    <lineage>
        <taxon>Bacteria</taxon>
        <taxon>Bacillati</taxon>
        <taxon>Actinomycetota</taxon>
        <taxon>Actinomycetes</taxon>
        <taxon>Streptosporangiales</taxon>
        <taxon>Streptosporangiaceae</taxon>
        <taxon>Bailinhaonella</taxon>
    </lineage>
</organism>
<evidence type="ECO:0000256" key="4">
    <source>
        <dbReference type="ARBA" id="ARBA00012398"/>
    </source>
</evidence>
<comment type="cofactor">
    <cofactor evidence="1">
        <name>adenosylcob(III)alamin</name>
        <dbReference type="ChEBI" id="CHEBI:18408"/>
    </cofactor>
</comment>
<dbReference type="EC" id="5.4.99.2" evidence="4"/>
<keyword evidence="10" id="KW-1185">Reference proteome</keyword>
<evidence type="ECO:0000256" key="3">
    <source>
        <dbReference type="ARBA" id="ARBA00011870"/>
    </source>
</evidence>
<dbReference type="Gene3D" id="3.40.50.280">
    <property type="entry name" value="Cobalamin-binding domain"/>
    <property type="match status" value="1"/>
</dbReference>
<dbReference type="InterPro" id="IPR016176">
    <property type="entry name" value="Cbl-dep_enz_cat"/>
</dbReference>
<comment type="similarity">
    <text evidence="2">Belongs to the methylmalonyl-CoA mutase family.</text>
</comment>
<accession>A0A3A4AQL1</accession>
<evidence type="ECO:0000313" key="10">
    <source>
        <dbReference type="Proteomes" id="UP000265768"/>
    </source>
</evidence>
<comment type="subunit">
    <text evidence="3">Heterodimer of an alpha and a beta chain.</text>
</comment>
<dbReference type="CDD" id="cd03677">
    <property type="entry name" value="MM_CoA_mutase_beta"/>
    <property type="match status" value="1"/>
</dbReference>
<dbReference type="SUPFAM" id="SSF51703">
    <property type="entry name" value="Cobalamin (vitamin B12)-dependent enzymes"/>
    <property type="match status" value="1"/>
</dbReference>
<gene>
    <name evidence="9" type="ORF">D5H75_16410</name>
</gene>
<dbReference type="Proteomes" id="UP000265768">
    <property type="component" value="Unassembled WGS sequence"/>
</dbReference>
<keyword evidence="5" id="KW-0846">Cobalamin</keyword>
<dbReference type="PANTHER" id="PTHR48101">
    <property type="entry name" value="METHYLMALONYL-COA MUTASE, MITOCHONDRIAL-RELATED"/>
    <property type="match status" value="1"/>
</dbReference>
<dbReference type="InterPro" id="IPR058549">
    <property type="entry name" value="MeMalonylCoA_mutase_a/b_site"/>
</dbReference>
<dbReference type="InterPro" id="IPR006099">
    <property type="entry name" value="MeMalonylCoA_mutase_a/b_cat"/>
</dbReference>